<dbReference type="GO" id="GO:0004143">
    <property type="term" value="F:ATP-dependent diacylglycerol kinase activity"/>
    <property type="evidence" value="ECO:0007669"/>
    <property type="project" value="UniProtKB-EC"/>
</dbReference>
<evidence type="ECO:0000256" key="5">
    <source>
        <dbReference type="ARBA" id="ARBA00022723"/>
    </source>
</evidence>
<evidence type="ECO:0000256" key="11">
    <source>
        <dbReference type="ARBA" id="ARBA00022840"/>
    </source>
</evidence>
<dbReference type="SUPFAM" id="SSF111331">
    <property type="entry name" value="NAD kinase/diacylglycerol kinase-like"/>
    <property type="match status" value="1"/>
</dbReference>
<dbReference type="Gene3D" id="3.40.50.10330">
    <property type="entry name" value="Probable inorganic polyphosphate/atp-NAD kinase, domain 1"/>
    <property type="match status" value="1"/>
</dbReference>
<feature type="non-terminal residue" evidence="14">
    <location>
        <position position="458"/>
    </location>
</feature>
<feature type="domain" description="DAGKc" evidence="13">
    <location>
        <begin position="183"/>
        <end position="317"/>
    </location>
</feature>
<dbReference type="InterPro" id="IPR017438">
    <property type="entry name" value="ATP-NAD_kinase_N"/>
</dbReference>
<evidence type="ECO:0000256" key="7">
    <source>
        <dbReference type="ARBA" id="ARBA00022741"/>
    </source>
</evidence>
<reference evidence="14" key="1">
    <citation type="journal article" date="2023" name="IScience">
        <title>Live-bearing cockroach genome reveals convergent evolutionary mechanisms linked to viviparity in insects and beyond.</title>
        <authorList>
            <person name="Fouks B."/>
            <person name="Harrison M.C."/>
            <person name="Mikhailova A.A."/>
            <person name="Marchal E."/>
            <person name="English S."/>
            <person name="Carruthers M."/>
            <person name="Jennings E.C."/>
            <person name="Chiamaka E.L."/>
            <person name="Frigard R.A."/>
            <person name="Pippel M."/>
            <person name="Attardo G.M."/>
            <person name="Benoit J.B."/>
            <person name="Bornberg-Bauer E."/>
            <person name="Tobe S.S."/>
        </authorList>
    </citation>
    <scope>NUCLEOTIDE SEQUENCE</scope>
    <source>
        <strain evidence="14">Stay&amp;Tobe</strain>
    </source>
</reference>
<dbReference type="Pfam" id="PF00781">
    <property type="entry name" value="DAGK_cat"/>
    <property type="match status" value="1"/>
</dbReference>
<evidence type="ECO:0000256" key="2">
    <source>
        <dbReference type="ARBA" id="ARBA00009280"/>
    </source>
</evidence>
<protein>
    <recommendedName>
        <fullName evidence="3">diacylglycerol kinase (ATP)</fullName>
        <ecNumber evidence="3">2.7.1.107</ecNumber>
    </recommendedName>
</protein>
<dbReference type="EMBL" id="JASPKZ010007216">
    <property type="protein sequence ID" value="KAJ9586054.1"/>
    <property type="molecule type" value="Genomic_DNA"/>
</dbReference>
<name>A0AAD7ZSJ0_DIPPU</name>
<dbReference type="GO" id="GO:0043052">
    <property type="term" value="P:thermotaxis"/>
    <property type="evidence" value="ECO:0007669"/>
    <property type="project" value="UniProtKB-ARBA"/>
</dbReference>
<keyword evidence="15" id="KW-1185">Reference proteome</keyword>
<evidence type="ECO:0000256" key="10">
    <source>
        <dbReference type="ARBA" id="ARBA00022833"/>
    </source>
</evidence>
<organism evidence="14 15">
    <name type="scientific">Diploptera punctata</name>
    <name type="common">Pacific beetle cockroach</name>
    <dbReference type="NCBI Taxonomy" id="6984"/>
    <lineage>
        <taxon>Eukaryota</taxon>
        <taxon>Metazoa</taxon>
        <taxon>Ecdysozoa</taxon>
        <taxon>Arthropoda</taxon>
        <taxon>Hexapoda</taxon>
        <taxon>Insecta</taxon>
        <taxon>Pterygota</taxon>
        <taxon>Neoptera</taxon>
        <taxon>Polyneoptera</taxon>
        <taxon>Dictyoptera</taxon>
        <taxon>Blattodea</taxon>
        <taxon>Blaberoidea</taxon>
        <taxon>Blaberidae</taxon>
        <taxon>Diplopterinae</taxon>
        <taxon>Diploptera</taxon>
    </lineage>
</organism>
<accession>A0AAD7ZSJ0</accession>
<dbReference type="GO" id="GO:0010646">
    <property type="term" value="P:regulation of cell communication"/>
    <property type="evidence" value="ECO:0007669"/>
    <property type="project" value="UniProtKB-ARBA"/>
</dbReference>
<keyword evidence="9" id="KW-0418">Kinase</keyword>
<dbReference type="Pfam" id="PF00609">
    <property type="entry name" value="DAGK_acc"/>
    <property type="match status" value="1"/>
</dbReference>
<evidence type="ECO:0000256" key="6">
    <source>
        <dbReference type="ARBA" id="ARBA00022737"/>
    </source>
</evidence>
<proteinExistence type="inferred from homology"/>
<gene>
    <name evidence="14" type="ORF">L9F63_020302</name>
</gene>
<evidence type="ECO:0000256" key="3">
    <source>
        <dbReference type="ARBA" id="ARBA00012133"/>
    </source>
</evidence>
<evidence type="ECO:0000256" key="8">
    <source>
        <dbReference type="ARBA" id="ARBA00022771"/>
    </source>
</evidence>
<feature type="region of interest" description="Disordered" evidence="12">
    <location>
        <begin position="133"/>
        <end position="153"/>
    </location>
</feature>
<feature type="non-terminal residue" evidence="14">
    <location>
        <position position="1"/>
    </location>
</feature>
<dbReference type="PANTHER" id="PTHR11255:SF80">
    <property type="entry name" value="EYE-SPECIFIC DIACYLGLYCEROL KINASE"/>
    <property type="match status" value="1"/>
</dbReference>
<dbReference type="FunFam" id="3.40.50.10330:FF:000020">
    <property type="entry name" value="Diacylglycerol kinase"/>
    <property type="match status" value="1"/>
</dbReference>
<dbReference type="Proteomes" id="UP001233999">
    <property type="component" value="Unassembled WGS sequence"/>
</dbReference>
<reference evidence="14" key="2">
    <citation type="submission" date="2023-05" db="EMBL/GenBank/DDBJ databases">
        <authorList>
            <person name="Fouks B."/>
        </authorList>
    </citation>
    <scope>NUCLEOTIDE SEQUENCE</scope>
    <source>
        <strain evidence="14">Stay&amp;Tobe</strain>
        <tissue evidence="14">Testes</tissue>
    </source>
</reference>
<keyword evidence="4" id="KW-0808">Transferase</keyword>
<comment type="catalytic activity">
    <reaction evidence="1">
        <text>a 1,2-diacyl-sn-glycerol + ATP = a 1,2-diacyl-sn-glycero-3-phosphate + ADP + H(+)</text>
        <dbReference type="Rhea" id="RHEA:10272"/>
        <dbReference type="ChEBI" id="CHEBI:15378"/>
        <dbReference type="ChEBI" id="CHEBI:17815"/>
        <dbReference type="ChEBI" id="CHEBI:30616"/>
        <dbReference type="ChEBI" id="CHEBI:58608"/>
        <dbReference type="ChEBI" id="CHEBI:456216"/>
        <dbReference type="EC" id="2.7.1.107"/>
    </reaction>
</comment>
<evidence type="ECO:0000313" key="15">
    <source>
        <dbReference type="Proteomes" id="UP001233999"/>
    </source>
</evidence>
<dbReference type="InterPro" id="IPR002219">
    <property type="entry name" value="PKC_DAG/PE"/>
</dbReference>
<keyword evidence="7" id="KW-0547">Nucleotide-binding</keyword>
<dbReference type="GO" id="GO:0008270">
    <property type="term" value="F:zinc ion binding"/>
    <property type="evidence" value="ECO:0007669"/>
    <property type="project" value="UniProtKB-KW"/>
</dbReference>
<comment type="similarity">
    <text evidence="2">Belongs to the eukaryotic diacylglycerol kinase family.</text>
</comment>
<evidence type="ECO:0000256" key="12">
    <source>
        <dbReference type="SAM" id="MobiDB-lite"/>
    </source>
</evidence>
<keyword evidence="5" id="KW-0479">Metal-binding</keyword>
<evidence type="ECO:0000256" key="4">
    <source>
        <dbReference type="ARBA" id="ARBA00022679"/>
    </source>
</evidence>
<dbReference type="GO" id="GO:0005524">
    <property type="term" value="F:ATP binding"/>
    <property type="evidence" value="ECO:0007669"/>
    <property type="project" value="UniProtKB-KW"/>
</dbReference>
<keyword evidence="11" id="KW-0067">ATP-binding</keyword>
<dbReference type="EC" id="2.7.1.107" evidence="3"/>
<dbReference type="InterPro" id="IPR000756">
    <property type="entry name" value="Diacylglycerol_kin_accessory"/>
</dbReference>
<sequence>KHGPRMKCSACKIIAHTSCINILMDRIKFSCKPTFRDVGIRQYREQTHIHHHWVHRRSQKGKCKQCGKIVQNRTLNSKEIVALSCSWCKTAYHNKESCFNLQKIGEDCNLGSHNGIIVPPSWIVKLPRRGSFKSSLRKSPKKKTASKKKSKEKVRKFGFSEGDGHLKFEKDQKTFAIKPIPSTTIKPVLVFINPKSGGNQGAKLLQKFQWLLNPRQVFDLTQGGPKMGLNLEGKIPNLRVLACGGDGTVGWVLSILDQIGFTPPPAVGVLPLGTGNDLARSLGWGGGYTDEPISKILSNIGESDIVELDRWELKVEKNLDAEANEEGKENLPLNVVNNYFSLGVDAHIALEFHEQTTSHSNTMRFFLKWKLYFETIGRNITMRWLSCLRPERLALVLEGSSTIKHIKNTGLQSVPLLFPPSYHDVIFTWRSLFSFSCRWSRPAFGQSPKLIVFDEEIG</sequence>
<evidence type="ECO:0000256" key="1">
    <source>
        <dbReference type="ARBA" id="ARBA00001383"/>
    </source>
</evidence>
<dbReference type="AlphaFoldDB" id="A0AAD7ZSJ0"/>
<dbReference type="SMART" id="SM00046">
    <property type="entry name" value="DAGKc"/>
    <property type="match status" value="1"/>
</dbReference>
<evidence type="ECO:0000313" key="14">
    <source>
        <dbReference type="EMBL" id="KAJ9586054.1"/>
    </source>
</evidence>
<evidence type="ECO:0000259" key="13">
    <source>
        <dbReference type="PROSITE" id="PS50146"/>
    </source>
</evidence>
<evidence type="ECO:0000256" key="9">
    <source>
        <dbReference type="ARBA" id="ARBA00022777"/>
    </source>
</evidence>
<comment type="caution">
    <text evidence="14">The sequence shown here is derived from an EMBL/GenBank/DDBJ whole genome shotgun (WGS) entry which is preliminary data.</text>
</comment>
<dbReference type="GO" id="GO:0007200">
    <property type="term" value="P:phospholipase C-activating G protein-coupled receptor signaling pathway"/>
    <property type="evidence" value="ECO:0007669"/>
    <property type="project" value="InterPro"/>
</dbReference>
<keyword evidence="6" id="KW-0677">Repeat</keyword>
<dbReference type="PROSITE" id="PS50146">
    <property type="entry name" value="DAGK"/>
    <property type="match status" value="1"/>
</dbReference>
<dbReference type="InterPro" id="IPR001206">
    <property type="entry name" value="Diacylglycerol_kinase_cat_dom"/>
</dbReference>
<keyword evidence="8" id="KW-0863">Zinc-finger</keyword>
<dbReference type="PANTHER" id="PTHR11255">
    <property type="entry name" value="DIACYLGLYCEROL KINASE"/>
    <property type="match status" value="1"/>
</dbReference>
<dbReference type="InterPro" id="IPR037607">
    <property type="entry name" value="DGK"/>
</dbReference>
<keyword evidence="10" id="KW-0862">Zinc</keyword>
<dbReference type="Pfam" id="PF00130">
    <property type="entry name" value="C1_1"/>
    <property type="match status" value="1"/>
</dbReference>
<dbReference type="GO" id="GO:0005886">
    <property type="term" value="C:plasma membrane"/>
    <property type="evidence" value="ECO:0007669"/>
    <property type="project" value="TreeGrafter"/>
</dbReference>
<dbReference type="InterPro" id="IPR016064">
    <property type="entry name" value="NAD/diacylglycerol_kinase_sf"/>
</dbReference>
<dbReference type="GO" id="GO:0023051">
    <property type="term" value="P:regulation of signaling"/>
    <property type="evidence" value="ECO:0007669"/>
    <property type="project" value="UniProtKB-ARBA"/>
</dbReference>